<dbReference type="AlphaFoldDB" id="A0A9W7GC53"/>
<gene>
    <name evidence="2" type="ORF">TrCOL_g10460</name>
</gene>
<protein>
    <submittedName>
        <fullName evidence="2">Uncharacterized protein</fullName>
    </submittedName>
</protein>
<dbReference type="OrthoDB" id="197945at2759"/>
<proteinExistence type="predicted"/>
<reference evidence="3" key="1">
    <citation type="journal article" date="2023" name="Commun. Biol.">
        <title>Genome analysis of Parmales, the sister group of diatoms, reveals the evolutionary specialization of diatoms from phago-mixotrophs to photoautotrophs.</title>
        <authorList>
            <person name="Ban H."/>
            <person name="Sato S."/>
            <person name="Yoshikawa S."/>
            <person name="Yamada K."/>
            <person name="Nakamura Y."/>
            <person name="Ichinomiya M."/>
            <person name="Sato N."/>
            <person name="Blanc-Mathieu R."/>
            <person name="Endo H."/>
            <person name="Kuwata A."/>
            <person name="Ogata H."/>
        </authorList>
    </citation>
    <scope>NUCLEOTIDE SEQUENCE [LARGE SCALE GENOMIC DNA]</scope>
</reference>
<name>A0A9W7GC53_9STRA</name>
<dbReference type="EMBL" id="BRYA01000107">
    <property type="protein sequence ID" value="GMI39659.1"/>
    <property type="molecule type" value="Genomic_DNA"/>
</dbReference>
<keyword evidence="1" id="KW-0472">Membrane</keyword>
<feature type="transmembrane region" description="Helical" evidence="1">
    <location>
        <begin position="5"/>
        <end position="25"/>
    </location>
</feature>
<evidence type="ECO:0000313" key="3">
    <source>
        <dbReference type="Proteomes" id="UP001165065"/>
    </source>
</evidence>
<evidence type="ECO:0000256" key="1">
    <source>
        <dbReference type="SAM" id="Phobius"/>
    </source>
</evidence>
<comment type="caution">
    <text evidence="2">The sequence shown here is derived from an EMBL/GenBank/DDBJ whole genome shotgun (WGS) entry which is preliminary data.</text>
</comment>
<organism evidence="2 3">
    <name type="scientific">Triparma columacea</name>
    <dbReference type="NCBI Taxonomy" id="722753"/>
    <lineage>
        <taxon>Eukaryota</taxon>
        <taxon>Sar</taxon>
        <taxon>Stramenopiles</taxon>
        <taxon>Ochrophyta</taxon>
        <taxon>Bolidophyceae</taxon>
        <taxon>Parmales</taxon>
        <taxon>Triparmaceae</taxon>
        <taxon>Triparma</taxon>
    </lineage>
</organism>
<dbReference type="SUPFAM" id="SSF81296">
    <property type="entry name" value="E set domains"/>
    <property type="match status" value="1"/>
</dbReference>
<dbReference type="InterPro" id="IPR014756">
    <property type="entry name" value="Ig_E-set"/>
</dbReference>
<feature type="transmembrane region" description="Helical" evidence="1">
    <location>
        <begin position="81"/>
        <end position="99"/>
    </location>
</feature>
<keyword evidence="3" id="KW-1185">Reference proteome</keyword>
<accession>A0A9W7GC53</accession>
<dbReference type="Proteomes" id="UP001165065">
    <property type="component" value="Unassembled WGS sequence"/>
</dbReference>
<sequence length="353" mass="39121">MPSLLILYLFLEVAIFCWFAVLLSITSGVRPNTFDRCLVASIRAVTGLAEWDPEQFSFLSAGDDPETLTALGATILLFEGYLHFLFVCVASSLVVVRALRPLQQVAFSHHCVLSDEEMTLRIRLLRPKTTILVHPEVRVDVCLNNGSFVKIPLVGGGTYAKWSGNPTITIRHKIDKDSPFHSENGGATMDNMVHVSCSLVAQDANGTAISEVQHYTRLEGFNMMIMGPHIDADPLMRARVPQILSQTKFEDQISFRTATVEELSNRNPMKIFGFIPHPHGAPTNVRKEIGSKRLVTNSDTFNRIVHVESEIGRKSSAVSNVIKKTKDEVSIEEEGGGFEKCSYAMKKQSAQNS</sequence>
<evidence type="ECO:0000313" key="2">
    <source>
        <dbReference type="EMBL" id="GMI39659.1"/>
    </source>
</evidence>
<keyword evidence="1" id="KW-0812">Transmembrane</keyword>
<keyword evidence="1" id="KW-1133">Transmembrane helix</keyword>